<dbReference type="Gene3D" id="3.40.33.10">
    <property type="entry name" value="CAP"/>
    <property type="match status" value="1"/>
</dbReference>
<dbReference type="RefSeq" id="WP_092789828.1">
    <property type="nucleotide sequence ID" value="NZ_FOPC01000003.1"/>
</dbReference>
<protein>
    <submittedName>
        <fullName evidence="2">Cysteine-rich secretory protein family protein</fullName>
    </submittedName>
</protein>
<dbReference type="STRING" id="435880.SAMN04487988_103274"/>
<dbReference type="PANTHER" id="PTHR31157">
    <property type="entry name" value="SCP DOMAIN-CONTAINING PROTEIN"/>
    <property type="match status" value="1"/>
</dbReference>
<reference evidence="3" key="1">
    <citation type="submission" date="2016-10" db="EMBL/GenBank/DDBJ databases">
        <authorList>
            <person name="Varghese N."/>
            <person name="Submissions S."/>
        </authorList>
    </citation>
    <scope>NUCLEOTIDE SEQUENCE [LARGE SCALE GENOMIC DNA]</scope>
    <source>
        <strain evidence="3">DSM 19315</strain>
    </source>
</reference>
<dbReference type="InterPro" id="IPR035940">
    <property type="entry name" value="CAP_sf"/>
</dbReference>
<dbReference type="CDD" id="cd05379">
    <property type="entry name" value="CAP_bacterial"/>
    <property type="match status" value="1"/>
</dbReference>
<dbReference type="AlphaFoldDB" id="A0A1I2RIT4"/>
<organism evidence="2 3">
    <name type="scientific">Algoriphagus hitonicola</name>
    <dbReference type="NCBI Taxonomy" id="435880"/>
    <lineage>
        <taxon>Bacteria</taxon>
        <taxon>Pseudomonadati</taxon>
        <taxon>Bacteroidota</taxon>
        <taxon>Cytophagia</taxon>
        <taxon>Cytophagales</taxon>
        <taxon>Cyclobacteriaceae</taxon>
        <taxon>Algoriphagus</taxon>
    </lineage>
</organism>
<gene>
    <name evidence="2" type="ORF">SAMN04487988_103274</name>
</gene>
<dbReference type="PANTHER" id="PTHR31157:SF1">
    <property type="entry name" value="SCP DOMAIN-CONTAINING PROTEIN"/>
    <property type="match status" value="1"/>
</dbReference>
<name>A0A1I2RIT4_9BACT</name>
<evidence type="ECO:0000259" key="1">
    <source>
        <dbReference type="Pfam" id="PF00188"/>
    </source>
</evidence>
<dbReference type="OrthoDB" id="982527at2"/>
<dbReference type="InterPro" id="IPR014044">
    <property type="entry name" value="CAP_dom"/>
</dbReference>
<keyword evidence="3" id="KW-1185">Reference proteome</keyword>
<dbReference type="EMBL" id="FOPC01000003">
    <property type="protein sequence ID" value="SFG40584.1"/>
    <property type="molecule type" value="Genomic_DNA"/>
</dbReference>
<dbReference type="SUPFAM" id="SSF55797">
    <property type="entry name" value="PR-1-like"/>
    <property type="match status" value="1"/>
</dbReference>
<dbReference type="Pfam" id="PF00188">
    <property type="entry name" value="CAP"/>
    <property type="match status" value="1"/>
</dbReference>
<feature type="domain" description="SCP" evidence="1">
    <location>
        <begin position="62"/>
        <end position="208"/>
    </location>
</feature>
<proteinExistence type="predicted"/>
<accession>A0A1I2RIT4</accession>
<evidence type="ECO:0000313" key="3">
    <source>
        <dbReference type="Proteomes" id="UP000199642"/>
    </source>
</evidence>
<evidence type="ECO:0000313" key="2">
    <source>
        <dbReference type="EMBL" id="SFG40584.1"/>
    </source>
</evidence>
<sequence>MKQLILIFLMPFFIFQKALGQNWKSQNYQNLTWEDFFNQPQANQPIDYRDIDYGLLHAAIYYATNEQRSQHGLGPLKYSFRIEQLSASHASDMVNYNFYGHFSTIRNKRLLRDRFQIVGLNPGQIAENISSTAGLDYEYGRPVGAPQSPGDFYYRSSSQGEPVQRHTYASYAKEVVKLWMDSPGHRANILSPSFRYLGVGCAVYPEKKLFNMPYFINVQCFSNSIN</sequence>
<dbReference type="Proteomes" id="UP000199642">
    <property type="component" value="Unassembled WGS sequence"/>
</dbReference>